<comment type="catalytic activity">
    <reaction evidence="20">
        <text>hexadecanoyl-CoA + H2O = hexadecanoate + CoA + H(+)</text>
        <dbReference type="Rhea" id="RHEA:16645"/>
        <dbReference type="ChEBI" id="CHEBI:7896"/>
        <dbReference type="ChEBI" id="CHEBI:15377"/>
        <dbReference type="ChEBI" id="CHEBI:15378"/>
        <dbReference type="ChEBI" id="CHEBI:57287"/>
        <dbReference type="ChEBI" id="CHEBI:57379"/>
        <dbReference type="EC" id="3.1.2.2"/>
    </reaction>
    <physiologicalReaction direction="left-to-right" evidence="20">
        <dbReference type="Rhea" id="RHEA:16646"/>
    </physiologicalReaction>
</comment>
<evidence type="ECO:0000256" key="5">
    <source>
        <dbReference type="ARBA" id="ARBA00022490"/>
    </source>
</evidence>
<comment type="catalytic activity">
    <reaction evidence="19">
        <text>octanoyl-CoA + H2O = octanoate + CoA + H(+)</text>
        <dbReference type="Rhea" id="RHEA:30143"/>
        <dbReference type="ChEBI" id="CHEBI:15377"/>
        <dbReference type="ChEBI" id="CHEBI:15378"/>
        <dbReference type="ChEBI" id="CHEBI:25646"/>
        <dbReference type="ChEBI" id="CHEBI:57287"/>
        <dbReference type="ChEBI" id="CHEBI:57386"/>
    </reaction>
    <physiologicalReaction direction="left-to-right" evidence="19">
        <dbReference type="Rhea" id="RHEA:30144"/>
    </physiologicalReaction>
</comment>
<comment type="catalytic activity">
    <reaction evidence="21">
        <text>decanoyl-CoA + H2O = decanoate + CoA + H(+)</text>
        <dbReference type="Rhea" id="RHEA:40059"/>
        <dbReference type="ChEBI" id="CHEBI:15377"/>
        <dbReference type="ChEBI" id="CHEBI:15378"/>
        <dbReference type="ChEBI" id="CHEBI:27689"/>
        <dbReference type="ChEBI" id="CHEBI:57287"/>
        <dbReference type="ChEBI" id="CHEBI:61430"/>
    </reaction>
    <physiologicalReaction direction="left-to-right" evidence="21">
        <dbReference type="Rhea" id="RHEA:40060"/>
    </physiologicalReaction>
</comment>
<feature type="domain" description="Thioesterase" evidence="24">
    <location>
        <begin position="56"/>
        <end position="108"/>
    </location>
</feature>
<keyword evidence="4" id="KW-1003">Cell membrane</keyword>
<comment type="catalytic activity">
    <reaction evidence="13">
        <text>(5Z,8Z,11Z,14Z)-eicosatetraenoyl-CoA + H2O = (5Z,8Z,11Z,14Z)-eicosatetraenoate + CoA + H(+)</text>
        <dbReference type="Rhea" id="RHEA:40151"/>
        <dbReference type="ChEBI" id="CHEBI:15377"/>
        <dbReference type="ChEBI" id="CHEBI:15378"/>
        <dbReference type="ChEBI" id="CHEBI:32395"/>
        <dbReference type="ChEBI" id="CHEBI:57287"/>
        <dbReference type="ChEBI" id="CHEBI:57368"/>
    </reaction>
    <physiologicalReaction direction="left-to-right" evidence="13">
        <dbReference type="Rhea" id="RHEA:40152"/>
    </physiologicalReaction>
</comment>
<accession>F3Z2B0</accession>
<dbReference type="GO" id="GO:0016020">
    <property type="term" value="C:membrane"/>
    <property type="evidence" value="ECO:0007669"/>
    <property type="project" value="UniProtKB-SubCell"/>
</dbReference>
<evidence type="ECO:0000256" key="18">
    <source>
        <dbReference type="ARBA" id="ARBA00043210"/>
    </source>
</evidence>
<dbReference type="InterPro" id="IPR006683">
    <property type="entry name" value="Thioestr_dom"/>
</dbReference>
<dbReference type="KEGG" id="daf:Desaf_1817"/>
<comment type="catalytic activity">
    <reaction evidence="23">
        <text>tetradecanoyl-CoA + H2O = tetradecanoate + CoA + H(+)</text>
        <dbReference type="Rhea" id="RHEA:40119"/>
        <dbReference type="ChEBI" id="CHEBI:15377"/>
        <dbReference type="ChEBI" id="CHEBI:15378"/>
        <dbReference type="ChEBI" id="CHEBI:30807"/>
        <dbReference type="ChEBI" id="CHEBI:57287"/>
        <dbReference type="ChEBI" id="CHEBI:57385"/>
    </reaction>
    <physiologicalReaction direction="left-to-right" evidence="23">
        <dbReference type="Rhea" id="RHEA:40120"/>
    </physiologicalReaction>
</comment>
<evidence type="ECO:0000313" key="26">
    <source>
        <dbReference type="Proteomes" id="UP000007844"/>
    </source>
</evidence>
<dbReference type="PANTHER" id="PTHR12418:SF19">
    <property type="entry name" value="ACYL-COENZYME A THIOESTERASE THEM4"/>
    <property type="match status" value="1"/>
</dbReference>
<dbReference type="Proteomes" id="UP000007844">
    <property type="component" value="Chromosome"/>
</dbReference>
<evidence type="ECO:0000256" key="11">
    <source>
        <dbReference type="ARBA" id="ARBA00023136"/>
    </source>
</evidence>
<evidence type="ECO:0000256" key="16">
    <source>
        <dbReference type="ARBA" id="ARBA00038848"/>
    </source>
</evidence>
<dbReference type="GO" id="GO:0006631">
    <property type="term" value="P:fatty acid metabolic process"/>
    <property type="evidence" value="ECO:0007669"/>
    <property type="project" value="UniProtKB-KW"/>
</dbReference>
<dbReference type="Pfam" id="PF03061">
    <property type="entry name" value="4HBT"/>
    <property type="match status" value="1"/>
</dbReference>
<organism evidence="25 26">
    <name type="scientific">Desulfocurvibacter africanus subsp. africanus str. Walvis Bay</name>
    <dbReference type="NCBI Taxonomy" id="690850"/>
    <lineage>
        <taxon>Bacteria</taxon>
        <taxon>Pseudomonadati</taxon>
        <taxon>Thermodesulfobacteriota</taxon>
        <taxon>Desulfovibrionia</taxon>
        <taxon>Desulfovibrionales</taxon>
        <taxon>Desulfovibrionaceae</taxon>
        <taxon>Desulfocurvibacter</taxon>
    </lineage>
</organism>
<keyword evidence="11" id="KW-0472">Membrane</keyword>
<evidence type="ECO:0000256" key="3">
    <source>
        <dbReference type="ARBA" id="ARBA00004632"/>
    </source>
</evidence>
<dbReference type="SUPFAM" id="SSF54637">
    <property type="entry name" value="Thioesterase/thiol ester dehydrase-isomerase"/>
    <property type="match status" value="1"/>
</dbReference>
<dbReference type="PANTHER" id="PTHR12418">
    <property type="entry name" value="ACYL-COENZYME A THIOESTERASE THEM4"/>
    <property type="match status" value="1"/>
</dbReference>
<dbReference type="HOGENOM" id="CLU_089876_6_2_7"/>
<evidence type="ECO:0000256" key="15">
    <source>
        <dbReference type="ARBA" id="ARBA00038456"/>
    </source>
</evidence>
<evidence type="ECO:0000256" key="19">
    <source>
        <dbReference type="ARBA" id="ARBA00047588"/>
    </source>
</evidence>
<keyword evidence="9" id="KW-0809">Transit peptide</keyword>
<proteinExistence type="inferred from homology"/>
<dbReference type="RefSeq" id="WP_014259908.1">
    <property type="nucleotide sequence ID" value="NC_016629.1"/>
</dbReference>
<keyword evidence="10" id="KW-0443">Lipid metabolism</keyword>
<evidence type="ECO:0000256" key="8">
    <source>
        <dbReference type="ARBA" id="ARBA00022832"/>
    </source>
</evidence>
<evidence type="ECO:0000256" key="17">
    <source>
        <dbReference type="ARBA" id="ARBA00040123"/>
    </source>
</evidence>
<dbReference type="GO" id="GO:0005737">
    <property type="term" value="C:cytoplasm"/>
    <property type="evidence" value="ECO:0007669"/>
    <property type="project" value="UniProtKB-SubCell"/>
</dbReference>
<protein>
    <recommendedName>
        <fullName evidence="17">Acyl-coenzyme A thioesterase THEM4</fullName>
        <ecNumber evidence="16">3.1.2.2</ecNumber>
    </recommendedName>
    <alternativeName>
        <fullName evidence="18">Thioesterase superfamily member 4</fullName>
    </alternativeName>
</protein>
<evidence type="ECO:0000256" key="22">
    <source>
        <dbReference type="ARBA" id="ARBA00048074"/>
    </source>
</evidence>
<keyword evidence="6" id="KW-0053">Apoptosis</keyword>
<gene>
    <name evidence="25" type="ORF">Desaf_1817</name>
</gene>
<dbReference type="EMBL" id="CP003221">
    <property type="protein sequence ID" value="EGJ50150.1"/>
    <property type="molecule type" value="Genomic_DNA"/>
</dbReference>
<evidence type="ECO:0000256" key="4">
    <source>
        <dbReference type="ARBA" id="ARBA00022475"/>
    </source>
</evidence>
<dbReference type="CDD" id="cd03443">
    <property type="entry name" value="PaaI_thioesterase"/>
    <property type="match status" value="1"/>
</dbReference>
<keyword evidence="5" id="KW-0963">Cytoplasm</keyword>
<dbReference type="STRING" id="690850.Desaf_1817"/>
<evidence type="ECO:0000256" key="12">
    <source>
        <dbReference type="ARBA" id="ARBA00023273"/>
    </source>
</evidence>
<dbReference type="eggNOG" id="COG2050">
    <property type="taxonomic scope" value="Bacteria"/>
</dbReference>
<keyword evidence="7" id="KW-0378">Hydrolase</keyword>
<dbReference type="EC" id="3.1.2.2" evidence="16"/>
<evidence type="ECO:0000256" key="10">
    <source>
        <dbReference type="ARBA" id="ARBA00023098"/>
    </source>
</evidence>
<evidence type="ECO:0000256" key="21">
    <source>
        <dbReference type="ARBA" id="ARBA00047969"/>
    </source>
</evidence>
<evidence type="ECO:0000313" key="25">
    <source>
        <dbReference type="EMBL" id="EGJ50150.1"/>
    </source>
</evidence>
<evidence type="ECO:0000256" key="9">
    <source>
        <dbReference type="ARBA" id="ARBA00022946"/>
    </source>
</evidence>
<evidence type="ECO:0000256" key="13">
    <source>
        <dbReference type="ARBA" id="ARBA00035852"/>
    </source>
</evidence>
<dbReference type="Gene3D" id="3.10.129.10">
    <property type="entry name" value="Hotdog Thioesterase"/>
    <property type="match status" value="1"/>
</dbReference>
<keyword evidence="12" id="KW-0966">Cell projection</keyword>
<keyword evidence="8" id="KW-0276">Fatty acid metabolism</keyword>
<evidence type="ECO:0000256" key="1">
    <source>
        <dbReference type="ARBA" id="ARBA00004170"/>
    </source>
</evidence>
<comment type="similarity">
    <text evidence="15">Belongs to the THEM4/THEM5 thioesterase family.</text>
</comment>
<dbReference type="GO" id="GO:0016790">
    <property type="term" value="F:thiolester hydrolase activity"/>
    <property type="evidence" value="ECO:0007669"/>
    <property type="project" value="UniProtKB-ARBA"/>
</dbReference>
<evidence type="ECO:0000256" key="14">
    <source>
        <dbReference type="ARBA" id="ARBA00037002"/>
    </source>
</evidence>
<dbReference type="InterPro" id="IPR029069">
    <property type="entry name" value="HotDog_dom_sf"/>
</dbReference>
<evidence type="ECO:0000256" key="23">
    <source>
        <dbReference type="ARBA" id="ARBA00048180"/>
    </source>
</evidence>
<sequence length="142" mass="15747">MTNEEAATVSARNGHAGCLLCGTNNPRSMNLSFLATEDGGVRTQFQTHTELQGYDGILHGGIIASLLDSAMTHCLFYAEVQAVTGDLHVRFVQSVPCDVSLEIRAWILTSYPPLYRLRAEITLEKRLMAWAEAKFMQRRVSS</sequence>
<dbReference type="AlphaFoldDB" id="F3Z2B0"/>
<comment type="subcellular location">
    <subcellularLocation>
        <location evidence="3">Cell projection</location>
        <location evidence="3">Ruffle membrane</location>
    </subcellularLocation>
    <subcellularLocation>
        <location evidence="2">Cytoplasm</location>
    </subcellularLocation>
    <subcellularLocation>
        <location evidence="1">Membrane</location>
        <topology evidence="1">Peripheral membrane protein</topology>
    </subcellularLocation>
</comment>
<evidence type="ECO:0000256" key="20">
    <source>
        <dbReference type="ARBA" id="ARBA00047734"/>
    </source>
</evidence>
<keyword evidence="26" id="KW-1185">Reference proteome</keyword>
<evidence type="ECO:0000256" key="7">
    <source>
        <dbReference type="ARBA" id="ARBA00022801"/>
    </source>
</evidence>
<comment type="catalytic activity">
    <reaction evidence="22">
        <text>dodecanoyl-CoA + H2O = dodecanoate + CoA + H(+)</text>
        <dbReference type="Rhea" id="RHEA:30135"/>
        <dbReference type="ChEBI" id="CHEBI:15377"/>
        <dbReference type="ChEBI" id="CHEBI:15378"/>
        <dbReference type="ChEBI" id="CHEBI:18262"/>
        <dbReference type="ChEBI" id="CHEBI:57287"/>
        <dbReference type="ChEBI" id="CHEBI:57375"/>
    </reaction>
    <physiologicalReaction direction="left-to-right" evidence="22">
        <dbReference type="Rhea" id="RHEA:30136"/>
    </physiologicalReaction>
</comment>
<name>F3Z2B0_DESAF</name>
<evidence type="ECO:0000259" key="24">
    <source>
        <dbReference type="Pfam" id="PF03061"/>
    </source>
</evidence>
<reference evidence="25 26" key="1">
    <citation type="journal article" date="2011" name="J. Bacteriol.">
        <title>Genome sequence of the mercury-methylating and pleomorphic Desulfovibrio africanus Strain Walvis Bay.</title>
        <authorList>
            <person name="Brown S.D."/>
            <person name="Wall J.D."/>
            <person name="Kucken A.M."/>
            <person name="Gilmour C.C."/>
            <person name="Podar M."/>
            <person name="Brandt C.C."/>
            <person name="Teshima H."/>
            <person name="Detter J.C."/>
            <person name="Han C.S."/>
            <person name="Land M.L."/>
            <person name="Lucas S."/>
            <person name="Han J."/>
            <person name="Pennacchio L."/>
            <person name="Nolan M."/>
            <person name="Pitluck S."/>
            <person name="Woyke T."/>
            <person name="Goodwin L."/>
            <person name="Palumbo A.V."/>
            <person name="Elias D.A."/>
        </authorList>
    </citation>
    <scope>NUCLEOTIDE SEQUENCE [LARGE SCALE GENOMIC DNA]</scope>
    <source>
        <strain evidence="25 26">Walvis Bay</strain>
    </source>
</reference>
<dbReference type="InterPro" id="IPR052365">
    <property type="entry name" value="THEM4/THEM5_acyl-CoA_thioest"/>
</dbReference>
<evidence type="ECO:0000256" key="2">
    <source>
        <dbReference type="ARBA" id="ARBA00004496"/>
    </source>
</evidence>
<comment type="catalytic activity">
    <reaction evidence="14">
        <text>(9Z)-octadecenoyl-CoA + H2O = (9Z)-octadecenoate + CoA + H(+)</text>
        <dbReference type="Rhea" id="RHEA:40139"/>
        <dbReference type="ChEBI" id="CHEBI:15377"/>
        <dbReference type="ChEBI" id="CHEBI:15378"/>
        <dbReference type="ChEBI" id="CHEBI:30823"/>
        <dbReference type="ChEBI" id="CHEBI:57287"/>
        <dbReference type="ChEBI" id="CHEBI:57387"/>
    </reaction>
    <physiologicalReaction direction="left-to-right" evidence="14">
        <dbReference type="Rhea" id="RHEA:40140"/>
    </physiologicalReaction>
</comment>
<evidence type="ECO:0000256" key="6">
    <source>
        <dbReference type="ARBA" id="ARBA00022703"/>
    </source>
</evidence>